<reference evidence="2" key="1">
    <citation type="submission" date="2021-02" db="EMBL/GenBank/DDBJ databases">
        <authorList>
            <person name="Dougan E. K."/>
            <person name="Rhodes N."/>
            <person name="Thang M."/>
            <person name="Chan C."/>
        </authorList>
    </citation>
    <scope>NUCLEOTIDE SEQUENCE</scope>
</reference>
<dbReference type="SUPFAM" id="SSF47473">
    <property type="entry name" value="EF-hand"/>
    <property type="match status" value="1"/>
</dbReference>
<dbReference type="InterPro" id="IPR011992">
    <property type="entry name" value="EF-hand-dom_pair"/>
</dbReference>
<proteinExistence type="predicted"/>
<dbReference type="AlphaFoldDB" id="A0A813D404"/>
<dbReference type="Proteomes" id="UP000654075">
    <property type="component" value="Unassembled WGS sequence"/>
</dbReference>
<dbReference type="PROSITE" id="PS50222">
    <property type="entry name" value="EF_HAND_2"/>
    <property type="match status" value="1"/>
</dbReference>
<evidence type="ECO:0000259" key="1">
    <source>
        <dbReference type="PROSITE" id="PS50222"/>
    </source>
</evidence>
<name>A0A813D404_POLGL</name>
<dbReference type="GO" id="GO:0005509">
    <property type="term" value="F:calcium ion binding"/>
    <property type="evidence" value="ECO:0007669"/>
    <property type="project" value="InterPro"/>
</dbReference>
<sequence length="80" mass="9101">SSKRQASGAKDAVVSYPRNEKGGIAITEEELRVAWDFFDTAGKGKLSMSEIKKRLQTFYKDISTREVKFLLNNQPEITFE</sequence>
<feature type="domain" description="EF-hand" evidence="1">
    <location>
        <begin position="26"/>
        <end position="61"/>
    </location>
</feature>
<feature type="non-terminal residue" evidence="2">
    <location>
        <position position="1"/>
    </location>
</feature>
<dbReference type="InterPro" id="IPR002048">
    <property type="entry name" value="EF_hand_dom"/>
</dbReference>
<gene>
    <name evidence="2" type="ORF">PGLA1383_LOCUS1268</name>
</gene>
<dbReference type="OrthoDB" id="26525at2759"/>
<protein>
    <recommendedName>
        <fullName evidence="1">EF-hand domain-containing protein</fullName>
    </recommendedName>
</protein>
<organism evidence="2 3">
    <name type="scientific">Polarella glacialis</name>
    <name type="common">Dinoflagellate</name>
    <dbReference type="NCBI Taxonomy" id="89957"/>
    <lineage>
        <taxon>Eukaryota</taxon>
        <taxon>Sar</taxon>
        <taxon>Alveolata</taxon>
        <taxon>Dinophyceae</taxon>
        <taxon>Suessiales</taxon>
        <taxon>Suessiaceae</taxon>
        <taxon>Polarella</taxon>
    </lineage>
</organism>
<dbReference type="EMBL" id="CAJNNV010000340">
    <property type="protein sequence ID" value="CAE8582268.1"/>
    <property type="molecule type" value="Genomic_DNA"/>
</dbReference>
<accession>A0A813D404</accession>
<evidence type="ECO:0000313" key="3">
    <source>
        <dbReference type="Proteomes" id="UP000654075"/>
    </source>
</evidence>
<keyword evidence="3" id="KW-1185">Reference proteome</keyword>
<comment type="caution">
    <text evidence="2">The sequence shown here is derived from an EMBL/GenBank/DDBJ whole genome shotgun (WGS) entry which is preliminary data.</text>
</comment>
<dbReference type="Gene3D" id="1.10.238.10">
    <property type="entry name" value="EF-hand"/>
    <property type="match status" value="1"/>
</dbReference>
<evidence type="ECO:0000313" key="2">
    <source>
        <dbReference type="EMBL" id="CAE8582268.1"/>
    </source>
</evidence>
<feature type="non-terminal residue" evidence="2">
    <location>
        <position position="80"/>
    </location>
</feature>